<evidence type="ECO:0000259" key="1">
    <source>
        <dbReference type="Pfam" id="PF13358"/>
    </source>
</evidence>
<dbReference type="InterPro" id="IPR038717">
    <property type="entry name" value="Tc1-like_DDE_dom"/>
</dbReference>
<dbReference type="EMBL" id="VYZN01000065">
    <property type="protein sequence ID" value="KAE9524800.1"/>
    <property type="molecule type" value="Genomic_DNA"/>
</dbReference>
<sequence>MSIRPDINSQTKKTIYNVYNFFKTLANKKEQPEVANFFRKCQERTAEACAVSLSTVQKICKESKIISFDVKEKLGVGSSKGIKFRSPRKHYSRDKPITKLDDFESEEVRRVVHSFYDKGEFPTSAKILEALREKNNYEGSKSSVKIILKKLHFKFKRCNDGRKYLIERSDIVAARLKFLRKMNKLRTNDDTRPVIYLDEIWVNQNQTRGLIWQNQENTEGLKVSTGKGNRLIVCHAGSPSFGFVKNAKLIVRCNSGSTKDYHSQMNATIFEKWYLKMLKNLEEPSIIVMDNASYHSSLLEDYPKSNSRKTDVQQWLREKNIDFSPVETLDELRAKVKLAMPREKIYKLDQLTHQMGHEVVRLPPYHCQYNPIELIWAQLNGRLAEENSTFKIDDVEALVNKEIDSVTANDWAKYGERCAKLQEEDFHRAVLRDEVLLEPIISSIYPDDNSSSDDDDDEDDE</sequence>
<reference evidence="2 3" key="1">
    <citation type="submission" date="2019-08" db="EMBL/GenBank/DDBJ databases">
        <title>The genome of the soybean aphid Biotype 1, its phylome, world population structure and adaptation to the North American continent.</title>
        <authorList>
            <person name="Giordano R."/>
            <person name="Donthu R.K."/>
            <person name="Hernandez A.G."/>
            <person name="Wright C.L."/>
            <person name="Zimin A.V."/>
        </authorList>
    </citation>
    <scope>NUCLEOTIDE SEQUENCE [LARGE SCALE GENOMIC DNA]</scope>
    <source>
        <tissue evidence="2">Whole aphids</tissue>
    </source>
</reference>
<proteinExistence type="predicted"/>
<dbReference type="AlphaFoldDB" id="A0A6G0T2C4"/>
<protein>
    <recommendedName>
        <fullName evidence="1">Tc1-like transposase DDE domain-containing protein</fullName>
    </recommendedName>
</protein>
<dbReference type="PANTHER" id="PTHR33939:SF1">
    <property type="entry name" value="DUF4371 DOMAIN-CONTAINING PROTEIN"/>
    <property type="match status" value="1"/>
</dbReference>
<name>A0A6G0T2C4_APHGL</name>
<dbReference type="Proteomes" id="UP000475862">
    <property type="component" value="Unassembled WGS sequence"/>
</dbReference>
<dbReference type="InterPro" id="IPR036397">
    <property type="entry name" value="RNaseH_sf"/>
</dbReference>
<feature type="domain" description="Tc1-like transposase DDE" evidence="1">
    <location>
        <begin position="194"/>
        <end position="388"/>
    </location>
</feature>
<dbReference type="Pfam" id="PF13358">
    <property type="entry name" value="DDE_3"/>
    <property type="match status" value="1"/>
</dbReference>
<evidence type="ECO:0000313" key="3">
    <source>
        <dbReference type="Proteomes" id="UP000475862"/>
    </source>
</evidence>
<dbReference type="Gene3D" id="3.30.420.10">
    <property type="entry name" value="Ribonuclease H-like superfamily/Ribonuclease H"/>
    <property type="match status" value="1"/>
</dbReference>
<evidence type="ECO:0000313" key="2">
    <source>
        <dbReference type="EMBL" id="KAE9524800.1"/>
    </source>
</evidence>
<dbReference type="OrthoDB" id="2266637at2759"/>
<dbReference type="PANTHER" id="PTHR33939">
    <property type="entry name" value="PROTEIN CBG22215"/>
    <property type="match status" value="1"/>
</dbReference>
<keyword evidence="3" id="KW-1185">Reference proteome</keyword>
<accession>A0A6G0T2C4</accession>
<dbReference type="GO" id="GO:0003676">
    <property type="term" value="F:nucleic acid binding"/>
    <property type="evidence" value="ECO:0007669"/>
    <property type="project" value="InterPro"/>
</dbReference>
<organism evidence="2 3">
    <name type="scientific">Aphis glycines</name>
    <name type="common">Soybean aphid</name>
    <dbReference type="NCBI Taxonomy" id="307491"/>
    <lineage>
        <taxon>Eukaryota</taxon>
        <taxon>Metazoa</taxon>
        <taxon>Ecdysozoa</taxon>
        <taxon>Arthropoda</taxon>
        <taxon>Hexapoda</taxon>
        <taxon>Insecta</taxon>
        <taxon>Pterygota</taxon>
        <taxon>Neoptera</taxon>
        <taxon>Paraneoptera</taxon>
        <taxon>Hemiptera</taxon>
        <taxon>Sternorrhyncha</taxon>
        <taxon>Aphidomorpha</taxon>
        <taxon>Aphidoidea</taxon>
        <taxon>Aphididae</taxon>
        <taxon>Aphidini</taxon>
        <taxon>Aphis</taxon>
        <taxon>Aphis</taxon>
    </lineage>
</organism>
<gene>
    <name evidence="2" type="ORF">AGLY_014850</name>
</gene>
<comment type="caution">
    <text evidence="2">The sequence shown here is derived from an EMBL/GenBank/DDBJ whole genome shotgun (WGS) entry which is preliminary data.</text>
</comment>